<dbReference type="Pfam" id="PF00365">
    <property type="entry name" value="PFK"/>
    <property type="match status" value="1"/>
</dbReference>
<evidence type="ECO:0000313" key="17">
    <source>
        <dbReference type="EMBL" id="UWD34005.1"/>
    </source>
</evidence>
<comment type="cofactor">
    <cofactor evidence="1 15">
        <name>Mg(2+)</name>
        <dbReference type="ChEBI" id="CHEBI:18420"/>
    </cofactor>
</comment>
<comment type="subcellular location">
    <subcellularLocation>
        <location evidence="3 15">Cytoplasm</location>
    </subcellularLocation>
</comment>
<evidence type="ECO:0000256" key="11">
    <source>
        <dbReference type="ARBA" id="ARBA00022840"/>
    </source>
</evidence>
<comment type="activity regulation">
    <text evidence="15">Allosterically activated by ADP and other diphosphonucleosides, and allosterically inhibited by phosphoenolpyruvate.</text>
</comment>
<comment type="pathway">
    <text evidence="4 15">Carbohydrate degradation; glycolysis; D-glyceraldehyde 3-phosphate and glycerone phosphate from D-glucose: step 3/4.</text>
</comment>
<feature type="binding site" evidence="15">
    <location>
        <begin position="76"/>
        <end position="77"/>
    </location>
    <ligand>
        <name>ATP</name>
        <dbReference type="ChEBI" id="CHEBI:30616"/>
    </ligand>
</feature>
<evidence type="ECO:0000256" key="2">
    <source>
        <dbReference type="ARBA" id="ARBA00002659"/>
    </source>
</evidence>
<dbReference type="NCBIfam" id="NF002872">
    <property type="entry name" value="PRK03202.1"/>
    <property type="match status" value="1"/>
</dbReference>
<evidence type="ECO:0000256" key="6">
    <source>
        <dbReference type="ARBA" id="ARBA00022533"/>
    </source>
</evidence>
<feature type="binding site" description="in other chain" evidence="15">
    <location>
        <begin position="173"/>
        <end position="175"/>
    </location>
    <ligand>
        <name>substrate</name>
        <note>ligand shared between dimeric partners</note>
    </ligand>
</feature>
<accession>A0ABY5TTU2</accession>
<evidence type="ECO:0000256" key="15">
    <source>
        <dbReference type="HAMAP-Rule" id="MF_00339"/>
    </source>
</evidence>
<evidence type="ECO:0000256" key="10">
    <source>
        <dbReference type="ARBA" id="ARBA00022777"/>
    </source>
</evidence>
<protein>
    <recommendedName>
        <fullName evidence="15">ATP-dependent 6-phosphofructokinase</fullName>
        <shortName evidence="15">ATP-PFK</shortName>
        <shortName evidence="15">Phosphofructokinase</shortName>
        <ecNumber evidence="15">2.7.1.11</ecNumber>
    </recommendedName>
    <alternativeName>
        <fullName evidence="15">Phosphohexokinase</fullName>
    </alternativeName>
</protein>
<sequence length="326" mass="35309">MNKQIKKIAILTSGGDAPGMNNAVRAVVKHALANQIEPFLVFEGYKGLVNKNILPATQYDVDQYVSKGGTFIFSARFPEFKDPNVRLQAKKNLEDIGIDALVVIGGDGSYMGAQLLHEIGIKTIGLPGTIDNDITSSDFTIGYDTALNTIVDAVDKLRDTSNSHNRFLMLEVMGHGAGDLALYSGLATGAEIIITNEHTMNEDEIAKIVNHQIKIMKKRSVIAIVSEFIYPNLKAIAKSVEEKTGIASRAMALEHVQRGGNPSAQERIWATLMGIKAVDLLKEGKSGIAIGISKGDIVSIPILEALQAPRKSNKEKAIKFNKLNQS</sequence>
<dbReference type="Gene3D" id="3.40.50.460">
    <property type="entry name" value="Phosphofructokinase domain"/>
    <property type="match status" value="1"/>
</dbReference>
<evidence type="ECO:0000259" key="16">
    <source>
        <dbReference type="Pfam" id="PF00365"/>
    </source>
</evidence>
<dbReference type="Proteomes" id="UP001058364">
    <property type="component" value="Chromosome"/>
</dbReference>
<dbReference type="EMBL" id="CP103423">
    <property type="protein sequence ID" value="UWD34005.1"/>
    <property type="molecule type" value="Genomic_DNA"/>
</dbReference>
<evidence type="ECO:0000256" key="13">
    <source>
        <dbReference type="ARBA" id="ARBA00023152"/>
    </source>
</evidence>
<keyword evidence="13 15" id="KW-0324">Glycolysis</keyword>
<keyword evidence="9 15" id="KW-0547">Nucleotide-binding</keyword>
<keyword evidence="10 15" id="KW-0418">Kinase</keyword>
<evidence type="ECO:0000256" key="1">
    <source>
        <dbReference type="ARBA" id="ARBA00001946"/>
    </source>
</evidence>
<evidence type="ECO:0000256" key="14">
    <source>
        <dbReference type="ARBA" id="ARBA00048070"/>
    </source>
</evidence>
<evidence type="ECO:0000256" key="9">
    <source>
        <dbReference type="ARBA" id="ARBA00022741"/>
    </source>
</evidence>
<feature type="binding site" evidence="15">
    <location>
        <position position="107"/>
    </location>
    <ligand>
        <name>Mg(2+)</name>
        <dbReference type="ChEBI" id="CHEBI:18420"/>
        <note>catalytic</note>
    </ligand>
</feature>
<feature type="active site" description="Proton acceptor" evidence="15">
    <location>
        <position position="131"/>
    </location>
</feature>
<dbReference type="InterPro" id="IPR000023">
    <property type="entry name" value="Phosphofructokinase_dom"/>
</dbReference>
<dbReference type="PIRSF" id="PIRSF000532">
    <property type="entry name" value="ATP_PFK_prok"/>
    <property type="match status" value="1"/>
</dbReference>
<feature type="binding site" description="in other chain" evidence="15">
    <location>
        <begin position="218"/>
        <end position="220"/>
    </location>
    <ligand>
        <name>ADP</name>
        <dbReference type="ChEBI" id="CHEBI:456216"/>
        <note>allosteric activator; ligand shared between dimeric partners</note>
    </ligand>
</feature>
<gene>
    <name evidence="15 17" type="primary">pfkA</name>
    <name evidence="17" type="ORF">NX772_02755</name>
</gene>
<evidence type="ECO:0000256" key="5">
    <source>
        <dbReference type="ARBA" id="ARBA00022490"/>
    </source>
</evidence>
<evidence type="ECO:0000256" key="4">
    <source>
        <dbReference type="ARBA" id="ARBA00004679"/>
    </source>
</evidence>
<keyword evidence="18" id="KW-1185">Reference proteome</keyword>
<feature type="domain" description="Phosphofructokinase" evidence="16">
    <location>
        <begin position="7"/>
        <end position="281"/>
    </location>
</feature>
<dbReference type="InterPro" id="IPR012003">
    <property type="entry name" value="ATP_PFK_prok-type"/>
</dbReference>
<feature type="binding site" evidence="15">
    <location>
        <position position="166"/>
    </location>
    <ligand>
        <name>substrate</name>
        <note>ligand shared between dimeric partners</note>
    </ligand>
</feature>
<organism evidence="17 18">
    <name type="scientific">Mesomycoplasma molare</name>
    <dbReference type="NCBI Taxonomy" id="171288"/>
    <lineage>
        <taxon>Bacteria</taxon>
        <taxon>Bacillati</taxon>
        <taxon>Mycoplasmatota</taxon>
        <taxon>Mycoplasmoidales</taxon>
        <taxon>Metamycoplasmataceae</taxon>
        <taxon>Mesomycoplasma</taxon>
    </lineage>
</organism>
<comment type="similarity">
    <text evidence="15">Belongs to the phosphofructokinase type A (PFKA) family. ATP-dependent PFK group I subfamily. Prokaryotic clade 'B1' sub-subfamily.</text>
</comment>
<keyword evidence="6 15" id="KW-0021">Allosteric enzyme</keyword>
<keyword evidence="8 15" id="KW-0479">Metal-binding</keyword>
<dbReference type="InterPro" id="IPR035966">
    <property type="entry name" value="PKF_sf"/>
</dbReference>
<dbReference type="PRINTS" id="PR00476">
    <property type="entry name" value="PHFRCTKINASE"/>
</dbReference>
<dbReference type="SUPFAM" id="SSF53784">
    <property type="entry name" value="Phosphofructokinase"/>
    <property type="match status" value="1"/>
</dbReference>
<comment type="catalytic activity">
    <reaction evidence="14 15">
        <text>beta-D-fructose 6-phosphate + ATP = beta-D-fructose 1,6-bisphosphate + ADP + H(+)</text>
        <dbReference type="Rhea" id="RHEA:16109"/>
        <dbReference type="ChEBI" id="CHEBI:15378"/>
        <dbReference type="ChEBI" id="CHEBI:30616"/>
        <dbReference type="ChEBI" id="CHEBI:32966"/>
        <dbReference type="ChEBI" id="CHEBI:57634"/>
        <dbReference type="ChEBI" id="CHEBI:456216"/>
        <dbReference type="EC" id="2.7.1.11"/>
    </reaction>
</comment>
<evidence type="ECO:0000313" key="18">
    <source>
        <dbReference type="Proteomes" id="UP001058364"/>
    </source>
</evidence>
<feature type="binding site" description="in other chain" evidence="15">
    <location>
        <begin position="255"/>
        <end position="258"/>
    </location>
    <ligand>
        <name>substrate</name>
        <note>ligand shared between dimeric partners</note>
    </ligand>
</feature>
<dbReference type="RefSeq" id="WP_036450282.1">
    <property type="nucleotide sequence ID" value="NZ_CP103423.1"/>
</dbReference>
<comment type="subunit">
    <text evidence="15">Homotetramer.</text>
</comment>
<dbReference type="NCBIfam" id="TIGR02482">
    <property type="entry name" value="PFKA_ATP"/>
    <property type="match status" value="1"/>
</dbReference>
<feature type="binding site" description="in other chain" evidence="15">
    <location>
        <begin position="129"/>
        <end position="131"/>
    </location>
    <ligand>
        <name>substrate</name>
        <note>ligand shared between dimeric partners</note>
    </ligand>
</feature>
<evidence type="ECO:0000256" key="12">
    <source>
        <dbReference type="ARBA" id="ARBA00022842"/>
    </source>
</evidence>
<keyword evidence="11 15" id="KW-0067">ATP-binding</keyword>
<comment type="function">
    <text evidence="2 15">Catalyzes the phosphorylation of D-fructose 6-phosphate to fructose 1,6-bisphosphate by ATP, the first committing step of glycolysis.</text>
</comment>
<dbReference type="HAMAP" id="MF_00339">
    <property type="entry name" value="Phosphofructokinase_I_B1"/>
    <property type="match status" value="1"/>
</dbReference>
<dbReference type="PANTHER" id="PTHR13697:SF4">
    <property type="entry name" value="ATP-DEPENDENT 6-PHOSPHOFRUCTOKINASE"/>
    <property type="match status" value="1"/>
</dbReference>
<name>A0ABY5TTU2_9BACT</name>
<feature type="binding site" evidence="15">
    <location>
        <begin position="25"/>
        <end position="29"/>
    </location>
    <ligand>
        <name>ADP</name>
        <dbReference type="ChEBI" id="CHEBI:456216"/>
        <note>allosteric activator; ligand shared between dimeric partners</note>
    </ligand>
</feature>
<evidence type="ECO:0000256" key="8">
    <source>
        <dbReference type="ARBA" id="ARBA00022723"/>
    </source>
</evidence>
<dbReference type="EC" id="2.7.1.11" evidence="15"/>
<dbReference type="InterPro" id="IPR022953">
    <property type="entry name" value="ATP_PFK"/>
</dbReference>
<keyword evidence="7 15" id="KW-0808">Transferase</keyword>
<keyword evidence="12 15" id="KW-0460">Magnesium</keyword>
<comment type="caution">
    <text evidence="15">Lacks conserved residue(s) required for the propagation of feature annotation.</text>
</comment>
<dbReference type="PANTHER" id="PTHR13697">
    <property type="entry name" value="PHOSPHOFRUCTOKINASE"/>
    <property type="match status" value="1"/>
</dbReference>
<feature type="binding site" evidence="15">
    <location>
        <begin position="106"/>
        <end position="109"/>
    </location>
    <ligand>
        <name>ATP</name>
        <dbReference type="ChEBI" id="CHEBI:30616"/>
    </ligand>
</feature>
<reference evidence="17" key="1">
    <citation type="submission" date="2022-08" db="EMBL/GenBank/DDBJ databases">
        <title>Complete genome sequence of Mycoplasma molare type strain H 542.</title>
        <authorList>
            <person name="Spergser J."/>
        </authorList>
    </citation>
    <scope>NUCLEOTIDE SEQUENCE</scope>
    <source>
        <strain evidence="17">H 542</strain>
    </source>
</reference>
<feature type="binding site" description="in other chain" evidence="15">
    <location>
        <position position="227"/>
    </location>
    <ligand>
        <name>substrate</name>
        <note>ligand shared between dimeric partners</note>
    </ligand>
</feature>
<proteinExistence type="inferred from homology"/>
<evidence type="ECO:0000256" key="3">
    <source>
        <dbReference type="ARBA" id="ARBA00004496"/>
    </source>
</evidence>
<feature type="binding site" evidence="15">
    <location>
        <position position="15"/>
    </location>
    <ligand>
        <name>ATP</name>
        <dbReference type="ChEBI" id="CHEBI:30616"/>
    </ligand>
</feature>
<dbReference type="InterPro" id="IPR012828">
    <property type="entry name" value="PFKA_ATP_prok"/>
</dbReference>
<dbReference type="Gene3D" id="3.40.50.450">
    <property type="match status" value="1"/>
</dbReference>
<feature type="binding site" evidence="15">
    <location>
        <position position="249"/>
    </location>
    <ligand>
        <name>substrate</name>
        <note>ligand shared between dimeric partners</note>
    </ligand>
</feature>
<feature type="binding site" description="in other chain" evidence="15">
    <location>
        <position position="158"/>
    </location>
    <ligand>
        <name>ADP</name>
        <dbReference type="ChEBI" id="CHEBI:456216"/>
        <note>allosteric activator; ligand shared between dimeric partners</note>
    </ligand>
</feature>
<keyword evidence="5 15" id="KW-0963">Cytoplasm</keyword>
<dbReference type="GO" id="GO:0003872">
    <property type="term" value="F:6-phosphofructokinase activity"/>
    <property type="evidence" value="ECO:0007669"/>
    <property type="project" value="UniProtKB-EC"/>
</dbReference>
<feature type="binding site" description="in other chain" evidence="15">
    <location>
        <begin position="189"/>
        <end position="191"/>
    </location>
    <ligand>
        <name>ADP</name>
        <dbReference type="ChEBI" id="CHEBI:456216"/>
        <note>allosteric activator; ligand shared between dimeric partners</note>
    </ligand>
</feature>
<evidence type="ECO:0000256" key="7">
    <source>
        <dbReference type="ARBA" id="ARBA00022679"/>
    </source>
</evidence>